<accession>A0A7X6I295</accession>
<protein>
    <recommendedName>
        <fullName evidence="3">Phage tail protein</fullName>
    </recommendedName>
</protein>
<dbReference type="EMBL" id="JAAVMB010000003">
    <property type="protein sequence ID" value="NKC67176.1"/>
    <property type="molecule type" value="Genomic_DNA"/>
</dbReference>
<evidence type="ECO:0000313" key="1">
    <source>
        <dbReference type="EMBL" id="NKC67176.1"/>
    </source>
</evidence>
<evidence type="ECO:0008006" key="3">
    <source>
        <dbReference type="Google" id="ProtNLM"/>
    </source>
</evidence>
<reference evidence="1 2" key="1">
    <citation type="submission" date="2020-03" db="EMBL/GenBank/DDBJ databases">
        <title>Bacterial samples isolated from urine from healthy bovine heifers (Gyr breed).</title>
        <authorList>
            <person name="Giannattasio-Ferraz S."/>
            <person name="Maskeri L."/>
            <person name="Penido A."/>
            <person name="Barbosa-Stancioli E.F."/>
            <person name="Putonti C."/>
        </authorList>
    </citation>
    <scope>NUCLEOTIDE SEQUENCE [LARGE SCALE GENOMIC DNA]</scope>
    <source>
        <strain evidence="1 2">UFMG-H7</strain>
    </source>
</reference>
<name>A0A7X6I295_9ENTE</name>
<dbReference type="Proteomes" id="UP000521358">
    <property type="component" value="Unassembled WGS sequence"/>
</dbReference>
<organism evidence="1 2">
    <name type="scientific">Vagococcus fluvialis</name>
    <dbReference type="NCBI Taxonomy" id="2738"/>
    <lineage>
        <taxon>Bacteria</taxon>
        <taxon>Bacillati</taxon>
        <taxon>Bacillota</taxon>
        <taxon>Bacilli</taxon>
        <taxon>Lactobacillales</taxon>
        <taxon>Enterococcaceae</taxon>
        <taxon>Vagococcus</taxon>
    </lineage>
</organism>
<evidence type="ECO:0000313" key="2">
    <source>
        <dbReference type="Proteomes" id="UP000521358"/>
    </source>
</evidence>
<comment type="caution">
    <text evidence="1">The sequence shown here is derived from an EMBL/GenBank/DDBJ whole genome shotgun (WGS) entry which is preliminary data.</text>
</comment>
<dbReference type="AlphaFoldDB" id="A0A7X6I295"/>
<dbReference type="RefSeq" id="WP_167806434.1">
    <property type="nucleotide sequence ID" value="NZ_JAAVMB010000003.1"/>
</dbReference>
<sequence length="271" mass="31560">MSLMTMDNGLVTKTWEDFNLRPLKDHQNASQSDYRALTIGIPGQSQQFYFGSEIEGKPPIIINFKKLIVEEYEINRIIDKLNLFLFDEFKQPRELKVIWDYDPFKYVWLRVANGFTIDRSSFMNGFSIPFNQFDDDRYAIEEVNDVKWGSTTIDFRADYKLGHEGSGALDLPVTGSTNFLPTLDGYAVQPYIILQGSSDSFTIRTGTSYITHTGFNGKLEIDTENFIAYLNGTEMMLQRFDDFYLVPNQRVYITGTNMNFKITMHYRWKYI</sequence>
<proteinExistence type="predicted"/>
<gene>
    <name evidence="1" type="ORF">HED35_03665</name>
</gene>